<reference evidence="2 3" key="1">
    <citation type="submission" date="2017-06" db="EMBL/GenBank/DDBJ databases">
        <title>Complete Genome Sequence of the Soil Carbazole-Degrading Bacterium Nocardioides aromaticivorans IC177.</title>
        <authorList>
            <person name="Vejarano F."/>
            <person name="Suzuki-Minakuchi C."/>
            <person name="Ohtsubo Y."/>
            <person name="Tsuda M."/>
            <person name="Okada K."/>
            <person name="Nojiri H."/>
        </authorList>
    </citation>
    <scope>NUCLEOTIDE SEQUENCE [LARGE SCALE GENOMIC DNA]</scope>
    <source>
        <strain evidence="2 3">IC177</strain>
    </source>
</reference>
<feature type="region of interest" description="Disordered" evidence="1">
    <location>
        <begin position="221"/>
        <end position="251"/>
    </location>
</feature>
<evidence type="ECO:0000313" key="2">
    <source>
        <dbReference type="EMBL" id="QSR28890.1"/>
    </source>
</evidence>
<proteinExistence type="predicted"/>
<accession>A0ABX7PT68</accession>
<protein>
    <submittedName>
        <fullName evidence="2">Uncharacterized protein</fullName>
    </submittedName>
</protein>
<name>A0ABX7PT68_9ACTN</name>
<dbReference type="RefSeq" id="WP_207009779.1">
    <property type="nucleotide sequence ID" value="NZ_CP022295.1"/>
</dbReference>
<evidence type="ECO:0000313" key="3">
    <source>
        <dbReference type="Proteomes" id="UP000662818"/>
    </source>
</evidence>
<sequence length="251" mass="28857">MARIRTIKPEFWTDETVVELDYADRLLFIGMWNFADDQGFMPLRVKRIKMQVFPGDDYDVEAGLRRLHESSLVALYAHPSGLLIHVRNWSRHQRISNPSREKYLQSDLRELDEWPVGLAMSLEPYPAEGKGREGKGRDLSCASADAEREPDPLATDFDRWYDTYPRKRGKGQAFKAYRAARKKVDAPTLLDALASQLATLTARGPEYVPYPATWLNGERWADEPDNVRPIRPDSDGRLQLPPLPPRGFFDR</sequence>
<gene>
    <name evidence="2" type="ORF">CFH99_0070</name>
</gene>
<evidence type="ECO:0000256" key="1">
    <source>
        <dbReference type="SAM" id="MobiDB-lite"/>
    </source>
</evidence>
<dbReference type="EMBL" id="CP022295">
    <property type="protein sequence ID" value="QSR28890.1"/>
    <property type="molecule type" value="Genomic_DNA"/>
</dbReference>
<feature type="region of interest" description="Disordered" evidence="1">
    <location>
        <begin position="125"/>
        <end position="150"/>
    </location>
</feature>
<dbReference type="Proteomes" id="UP000662818">
    <property type="component" value="Chromosome"/>
</dbReference>
<organism evidence="2 3">
    <name type="scientific">Nocardioides aromaticivorans</name>
    <dbReference type="NCBI Taxonomy" id="200618"/>
    <lineage>
        <taxon>Bacteria</taxon>
        <taxon>Bacillati</taxon>
        <taxon>Actinomycetota</taxon>
        <taxon>Actinomycetes</taxon>
        <taxon>Propionibacteriales</taxon>
        <taxon>Nocardioidaceae</taxon>
        <taxon>Nocardioides</taxon>
    </lineage>
</organism>
<feature type="compositionally biased region" description="Basic and acidic residues" evidence="1">
    <location>
        <begin position="129"/>
        <end position="138"/>
    </location>
</feature>
<feature type="compositionally biased region" description="Basic and acidic residues" evidence="1">
    <location>
        <begin position="221"/>
        <end position="236"/>
    </location>
</feature>
<keyword evidence="3" id="KW-1185">Reference proteome</keyword>